<keyword evidence="5 8" id="KW-0067">ATP-binding</keyword>
<dbReference type="GO" id="GO:0005524">
    <property type="term" value="F:ATP binding"/>
    <property type="evidence" value="ECO:0007669"/>
    <property type="project" value="UniProtKB-UniRule"/>
</dbReference>
<keyword evidence="4 8" id="KW-0418">Kinase</keyword>
<dbReference type="CDD" id="cd02020">
    <property type="entry name" value="CMPK"/>
    <property type="match status" value="1"/>
</dbReference>
<evidence type="ECO:0000313" key="10">
    <source>
        <dbReference type="EMBL" id="OKL52370.1"/>
    </source>
</evidence>
<dbReference type="HAMAP" id="MF_00238">
    <property type="entry name" value="Cytidyl_kinase_type1"/>
    <property type="match status" value="1"/>
</dbReference>
<dbReference type="RefSeq" id="WP_073822999.1">
    <property type="nucleotide sequence ID" value="NZ_MQVS01000002.1"/>
</dbReference>
<dbReference type="GO" id="GO:0006220">
    <property type="term" value="P:pyrimidine nucleotide metabolic process"/>
    <property type="evidence" value="ECO:0007669"/>
    <property type="project" value="UniProtKB-UniRule"/>
</dbReference>
<feature type="domain" description="Cytidylate kinase" evidence="9">
    <location>
        <begin position="6"/>
        <end position="221"/>
    </location>
</feature>
<dbReference type="EC" id="2.7.4.25" evidence="8"/>
<evidence type="ECO:0000256" key="8">
    <source>
        <dbReference type="HAMAP-Rule" id="MF_00238"/>
    </source>
</evidence>
<comment type="catalytic activity">
    <reaction evidence="6 8">
        <text>dCMP + ATP = dCDP + ADP</text>
        <dbReference type="Rhea" id="RHEA:25094"/>
        <dbReference type="ChEBI" id="CHEBI:30616"/>
        <dbReference type="ChEBI" id="CHEBI:57566"/>
        <dbReference type="ChEBI" id="CHEBI:58593"/>
        <dbReference type="ChEBI" id="CHEBI:456216"/>
        <dbReference type="EC" id="2.7.4.25"/>
    </reaction>
</comment>
<organism evidence="10 11">
    <name type="scientific">Buchananella hordeovulneris</name>
    <dbReference type="NCBI Taxonomy" id="52770"/>
    <lineage>
        <taxon>Bacteria</taxon>
        <taxon>Bacillati</taxon>
        <taxon>Actinomycetota</taxon>
        <taxon>Actinomycetes</taxon>
        <taxon>Actinomycetales</taxon>
        <taxon>Actinomycetaceae</taxon>
        <taxon>Buchananella</taxon>
    </lineage>
</organism>
<evidence type="ECO:0000256" key="1">
    <source>
        <dbReference type="ARBA" id="ARBA00009427"/>
    </source>
</evidence>
<reference evidence="11" key="1">
    <citation type="submission" date="2016-12" db="EMBL/GenBank/DDBJ databases">
        <authorList>
            <person name="Meng X."/>
        </authorList>
    </citation>
    <scope>NUCLEOTIDE SEQUENCE [LARGE SCALE GENOMIC DNA]</scope>
    <source>
        <strain evidence="11">DSM 20732</strain>
    </source>
</reference>
<evidence type="ECO:0000256" key="5">
    <source>
        <dbReference type="ARBA" id="ARBA00022840"/>
    </source>
</evidence>
<dbReference type="NCBIfam" id="TIGR00017">
    <property type="entry name" value="cmk"/>
    <property type="match status" value="1"/>
</dbReference>
<comment type="catalytic activity">
    <reaction evidence="7 8">
        <text>CMP + ATP = CDP + ADP</text>
        <dbReference type="Rhea" id="RHEA:11600"/>
        <dbReference type="ChEBI" id="CHEBI:30616"/>
        <dbReference type="ChEBI" id="CHEBI:58069"/>
        <dbReference type="ChEBI" id="CHEBI:60377"/>
        <dbReference type="ChEBI" id="CHEBI:456216"/>
        <dbReference type="EC" id="2.7.4.25"/>
    </reaction>
</comment>
<dbReference type="FunCoup" id="A0A1Q5PYA1">
    <property type="interactions" value="35"/>
</dbReference>
<dbReference type="InterPro" id="IPR011994">
    <property type="entry name" value="Cytidylate_kinase_dom"/>
</dbReference>
<proteinExistence type="inferred from homology"/>
<dbReference type="STRING" id="52770.BSZ40_02505"/>
<keyword evidence="11" id="KW-1185">Reference proteome</keyword>
<dbReference type="InterPro" id="IPR003136">
    <property type="entry name" value="Cytidylate_kin"/>
</dbReference>
<comment type="subcellular location">
    <subcellularLocation>
        <location evidence="8">Cytoplasm</location>
    </subcellularLocation>
</comment>
<name>A0A1Q5PYA1_9ACTO</name>
<gene>
    <name evidence="8" type="primary">cmk</name>
    <name evidence="10" type="ORF">BSZ40_02505</name>
</gene>
<dbReference type="OrthoDB" id="9807434at2"/>
<dbReference type="Gene3D" id="3.40.50.300">
    <property type="entry name" value="P-loop containing nucleotide triphosphate hydrolases"/>
    <property type="match status" value="1"/>
</dbReference>
<dbReference type="Pfam" id="PF02224">
    <property type="entry name" value="Cytidylate_kin"/>
    <property type="match status" value="1"/>
</dbReference>
<dbReference type="GO" id="GO:0036431">
    <property type="term" value="F:dCMP kinase activity"/>
    <property type="evidence" value="ECO:0007669"/>
    <property type="project" value="InterPro"/>
</dbReference>
<comment type="caution">
    <text evidence="10">The sequence shown here is derived from an EMBL/GenBank/DDBJ whole genome shotgun (WGS) entry which is preliminary data.</text>
</comment>
<protein>
    <recommendedName>
        <fullName evidence="8">Cytidylate kinase</fullName>
        <shortName evidence="8">CK</shortName>
        <ecNumber evidence="8">2.7.4.25</ecNumber>
    </recommendedName>
    <alternativeName>
        <fullName evidence="8">Cytidine monophosphate kinase</fullName>
        <shortName evidence="8">CMP kinase</shortName>
    </alternativeName>
</protein>
<evidence type="ECO:0000256" key="7">
    <source>
        <dbReference type="ARBA" id="ARBA00048478"/>
    </source>
</evidence>
<evidence type="ECO:0000256" key="4">
    <source>
        <dbReference type="ARBA" id="ARBA00022777"/>
    </source>
</evidence>
<accession>A0A1Q5PYA1</accession>
<evidence type="ECO:0000256" key="3">
    <source>
        <dbReference type="ARBA" id="ARBA00022741"/>
    </source>
</evidence>
<feature type="binding site" evidence="8">
    <location>
        <begin position="10"/>
        <end position="18"/>
    </location>
    <ligand>
        <name>ATP</name>
        <dbReference type="ChEBI" id="CHEBI:30616"/>
    </ligand>
</feature>
<evidence type="ECO:0000256" key="2">
    <source>
        <dbReference type="ARBA" id="ARBA00022679"/>
    </source>
</evidence>
<dbReference type="Proteomes" id="UP000185612">
    <property type="component" value="Unassembled WGS sequence"/>
</dbReference>
<evidence type="ECO:0000313" key="11">
    <source>
        <dbReference type="Proteomes" id="UP000185612"/>
    </source>
</evidence>
<dbReference type="InParanoid" id="A0A1Q5PYA1"/>
<sequence>MAGPLVAIDGPSGSGKSTAARGLARYLGAQYLDTGAMYRAAAWWCQRQGIALDDAAAVAAAVAELPLVMGTDPAAPRVTCAGQDITEIIRSPAISTVVSQVATNLEVRRLLRLRQQELIAAAVTSGEGIVAEGRDITTVVAPSAPVRILLVASAQARLERRALQDLGAAGRAEQEQVRDAVVRRDADDSTVSNFTTAADGVIELDNSTFAPAETLAAIIEITVATYPHFADRQPRRT</sequence>
<dbReference type="SUPFAM" id="SSF52540">
    <property type="entry name" value="P-loop containing nucleoside triphosphate hydrolases"/>
    <property type="match status" value="1"/>
</dbReference>
<evidence type="ECO:0000259" key="9">
    <source>
        <dbReference type="Pfam" id="PF02224"/>
    </source>
</evidence>
<keyword evidence="2 8" id="KW-0808">Transferase</keyword>
<keyword evidence="8" id="KW-0963">Cytoplasm</keyword>
<dbReference type="GO" id="GO:0036430">
    <property type="term" value="F:CMP kinase activity"/>
    <property type="evidence" value="ECO:0007669"/>
    <property type="project" value="RHEA"/>
</dbReference>
<keyword evidence="3 8" id="KW-0547">Nucleotide-binding</keyword>
<dbReference type="EMBL" id="MQVS01000002">
    <property type="protein sequence ID" value="OKL52370.1"/>
    <property type="molecule type" value="Genomic_DNA"/>
</dbReference>
<evidence type="ECO:0000256" key="6">
    <source>
        <dbReference type="ARBA" id="ARBA00047615"/>
    </source>
</evidence>
<dbReference type="InterPro" id="IPR027417">
    <property type="entry name" value="P-loop_NTPase"/>
</dbReference>
<comment type="similarity">
    <text evidence="1 8">Belongs to the cytidylate kinase family. Type 1 subfamily.</text>
</comment>
<dbReference type="AlphaFoldDB" id="A0A1Q5PYA1"/>
<dbReference type="GO" id="GO:0005737">
    <property type="term" value="C:cytoplasm"/>
    <property type="evidence" value="ECO:0007669"/>
    <property type="project" value="UniProtKB-SubCell"/>
</dbReference>